<dbReference type="InterPro" id="IPR058031">
    <property type="entry name" value="AAA_lid_NorR"/>
</dbReference>
<dbReference type="SUPFAM" id="SSF52540">
    <property type="entry name" value="P-loop containing nucleoside triphosphate hydrolases"/>
    <property type="match status" value="1"/>
</dbReference>
<dbReference type="SUPFAM" id="SSF46689">
    <property type="entry name" value="Homeodomain-like"/>
    <property type="match status" value="1"/>
</dbReference>
<evidence type="ECO:0000313" key="11">
    <source>
        <dbReference type="Proteomes" id="UP001570417"/>
    </source>
</evidence>
<dbReference type="EMBL" id="JBFRUW010000003">
    <property type="protein sequence ID" value="MFA0567007.1"/>
    <property type="molecule type" value="Genomic_DNA"/>
</dbReference>
<dbReference type="Pfam" id="PF25601">
    <property type="entry name" value="AAA_lid_14"/>
    <property type="match status" value="1"/>
</dbReference>
<evidence type="ECO:0000256" key="3">
    <source>
        <dbReference type="ARBA" id="ARBA00023015"/>
    </source>
</evidence>
<dbReference type="Pfam" id="PF02954">
    <property type="entry name" value="HTH_8"/>
    <property type="match status" value="1"/>
</dbReference>
<dbReference type="PROSITE" id="PS00676">
    <property type="entry name" value="SIGMA54_INTERACT_2"/>
    <property type="match status" value="1"/>
</dbReference>
<dbReference type="InterPro" id="IPR025943">
    <property type="entry name" value="Sigma_54_int_dom_ATP-bd_2"/>
</dbReference>
<evidence type="ECO:0000259" key="8">
    <source>
        <dbReference type="PROSITE" id="PS50045"/>
    </source>
</evidence>
<dbReference type="Pfam" id="PF00072">
    <property type="entry name" value="Response_reg"/>
    <property type="match status" value="1"/>
</dbReference>
<dbReference type="SMART" id="SM00382">
    <property type="entry name" value="AAA"/>
    <property type="match status" value="1"/>
</dbReference>
<dbReference type="Proteomes" id="UP001570417">
    <property type="component" value="Unassembled WGS sequence"/>
</dbReference>
<sequence length="536" mass="59556">MRPKVLLVEDSTSLAILYKQYVKDEPYDIFHVETGKEAKTFIERHAPQLVILDLKLPDMPGEEVLDWISESEIPTAVIIATAHGSVDIAVSLIQRGAEDFLEKPIQADRLKTSVALHLKRAKLEHLVDDIQTKFDRQKFHNFIGSCLPMQAVYKTIDAVAPTTASVFINGESGTGKEVCAEAIHQESQRRDKPFVAINCGAIPRDLMESEIFGHVKGAFTGATTDRKGAAMQAHGGTLFLDELCEMELEMQKKLLRFLQTGTFTPLGGSRELKVDVRIICATNRDPLVEVEEGRFREDLYYRVHVVPIEMPPLRDRGSDIVTLASHFLKLYAKQDKKKFKSIDKETQSILKRYPWPGNVRQLQNVIRNIVVLNNESSVSKDMIPPPINSVKTSSTPKSISAINSEVKSVAQAIPDEPIQAHSSLLTESSPQADGSLQTDSFSQTNSSEQNFSGSNVTTTGAPQHSEDSVTKTVSNILMTPNGQIRPMWKIEREAIQNAISHCDGNVLNAAVLLELSPSTVYRKKQAWESDDELNQA</sequence>
<evidence type="ECO:0000313" key="10">
    <source>
        <dbReference type="EMBL" id="MFA0567007.1"/>
    </source>
</evidence>
<keyword evidence="6" id="KW-0597">Phosphoprotein</keyword>
<dbReference type="Gene3D" id="1.10.10.60">
    <property type="entry name" value="Homeodomain-like"/>
    <property type="match status" value="1"/>
</dbReference>
<evidence type="ECO:0000256" key="4">
    <source>
        <dbReference type="ARBA" id="ARBA00023125"/>
    </source>
</evidence>
<dbReference type="InterPro" id="IPR009057">
    <property type="entry name" value="Homeodomain-like_sf"/>
</dbReference>
<dbReference type="InterPro" id="IPR001789">
    <property type="entry name" value="Sig_transdc_resp-reg_receiver"/>
</dbReference>
<evidence type="ECO:0000256" key="5">
    <source>
        <dbReference type="ARBA" id="ARBA00023163"/>
    </source>
</evidence>
<keyword evidence="1" id="KW-0547">Nucleotide-binding</keyword>
<keyword evidence="11" id="KW-1185">Reference proteome</keyword>
<feature type="domain" description="Sigma-54 factor interaction" evidence="8">
    <location>
        <begin position="142"/>
        <end position="371"/>
    </location>
</feature>
<evidence type="ECO:0000256" key="6">
    <source>
        <dbReference type="PROSITE-ProRule" id="PRU00169"/>
    </source>
</evidence>
<evidence type="ECO:0000256" key="2">
    <source>
        <dbReference type="ARBA" id="ARBA00022840"/>
    </source>
</evidence>
<feature type="compositionally biased region" description="Polar residues" evidence="7">
    <location>
        <begin position="426"/>
        <end position="462"/>
    </location>
</feature>
<feature type="modified residue" description="4-aspartylphosphate" evidence="6">
    <location>
        <position position="53"/>
    </location>
</feature>
<dbReference type="PROSITE" id="PS50110">
    <property type="entry name" value="RESPONSE_REGULATORY"/>
    <property type="match status" value="1"/>
</dbReference>
<feature type="domain" description="Response regulatory" evidence="9">
    <location>
        <begin position="4"/>
        <end position="118"/>
    </location>
</feature>
<dbReference type="PROSITE" id="PS50045">
    <property type="entry name" value="SIGMA54_INTERACT_4"/>
    <property type="match status" value="1"/>
</dbReference>
<keyword evidence="3" id="KW-0805">Transcription regulation</keyword>
<dbReference type="Gene3D" id="3.40.50.2300">
    <property type="match status" value="1"/>
</dbReference>
<accession>A0ABV4N6R8</accession>
<dbReference type="InterPro" id="IPR027417">
    <property type="entry name" value="P-loop_NTPase"/>
</dbReference>
<keyword evidence="2" id="KW-0067">ATP-binding</keyword>
<gene>
    <name evidence="10" type="ORF">AB4566_01810</name>
</gene>
<dbReference type="InterPro" id="IPR003593">
    <property type="entry name" value="AAA+_ATPase"/>
</dbReference>
<dbReference type="InterPro" id="IPR002078">
    <property type="entry name" value="Sigma_54_int"/>
</dbReference>
<dbReference type="PANTHER" id="PTHR32071:SF117">
    <property type="entry name" value="PTS-DEPENDENT DIHYDROXYACETONE KINASE OPERON REGULATORY PROTEIN-RELATED"/>
    <property type="match status" value="1"/>
</dbReference>
<comment type="caution">
    <text evidence="10">The sequence shown here is derived from an EMBL/GenBank/DDBJ whole genome shotgun (WGS) entry which is preliminary data.</text>
</comment>
<keyword evidence="5" id="KW-0804">Transcription</keyword>
<dbReference type="Pfam" id="PF00158">
    <property type="entry name" value="Sigma54_activat"/>
    <property type="match status" value="1"/>
</dbReference>
<dbReference type="Gene3D" id="3.40.50.300">
    <property type="entry name" value="P-loop containing nucleotide triphosphate hydrolases"/>
    <property type="match status" value="1"/>
</dbReference>
<keyword evidence="4" id="KW-0238">DNA-binding</keyword>
<dbReference type="InterPro" id="IPR011006">
    <property type="entry name" value="CheY-like_superfamily"/>
</dbReference>
<dbReference type="CDD" id="cd17572">
    <property type="entry name" value="REC_NtrC1-like"/>
    <property type="match status" value="1"/>
</dbReference>
<protein>
    <submittedName>
        <fullName evidence="10">Sigma 54-interacting transcriptional regulator</fullName>
    </submittedName>
</protein>
<dbReference type="PANTHER" id="PTHR32071">
    <property type="entry name" value="TRANSCRIPTIONAL REGULATORY PROTEIN"/>
    <property type="match status" value="1"/>
</dbReference>
<dbReference type="Gene3D" id="1.10.8.60">
    <property type="match status" value="1"/>
</dbReference>
<dbReference type="SMART" id="SM00448">
    <property type="entry name" value="REC"/>
    <property type="match status" value="1"/>
</dbReference>
<evidence type="ECO:0000259" key="9">
    <source>
        <dbReference type="PROSITE" id="PS50110"/>
    </source>
</evidence>
<organism evidence="10 11">
    <name type="scientific">Vibrio gallaecicus</name>
    <dbReference type="NCBI Taxonomy" id="552386"/>
    <lineage>
        <taxon>Bacteria</taxon>
        <taxon>Pseudomonadati</taxon>
        <taxon>Pseudomonadota</taxon>
        <taxon>Gammaproteobacteria</taxon>
        <taxon>Vibrionales</taxon>
        <taxon>Vibrionaceae</taxon>
        <taxon>Vibrio</taxon>
    </lineage>
</organism>
<feature type="region of interest" description="Disordered" evidence="7">
    <location>
        <begin position="426"/>
        <end position="474"/>
    </location>
</feature>
<dbReference type="CDD" id="cd00009">
    <property type="entry name" value="AAA"/>
    <property type="match status" value="1"/>
</dbReference>
<name>A0ABV4N6R8_9VIBR</name>
<dbReference type="PROSITE" id="PS00688">
    <property type="entry name" value="SIGMA54_INTERACT_3"/>
    <property type="match status" value="1"/>
</dbReference>
<evidence type="ECO:0000256" key="7">
    <source>
        <dbReference type="SAM" id="MobiDB-lite"/>
    </source>
</evidence>
<proteinExistence type="predicted"/>
<dbReference type="SUPFAM" id="SSF52172">
    <property type="entry name" value="CheY-like"/>
    <property type="match status" value="1"/>
</dbReference>
<reference evidence="10 11" key="1">
    <citation type="journal article" date="2024" name="ISME J.">
        <title>Tailless and filamentous prophages are predominant in marine Vibrio.</title>
        <authorList>
            <person name="Steensen K."/>
            <person name="Seneca J."/>
            <person name="Bartlau N."/>
            <person name="Yu X.A."/>
            <person name="Hussain F.A."/>
            <person name="Polz M.F."/>
        </authorList>
    </citation>
    <scope>NUCLEOTIDE SEQUENCE [LARGE SCALE GENOMIC DNA]</scope>
    <source>
        <strain evidence="10 11">10N.222.51.A1</strain>
    </source>
</reference>
<dbReference type="InterPro" id="IPR025944">
    <property type="entry name" value="Sigma_54_int_dom_CS"/>
</dbReference>
<evidence type="ECO:0000256" key="1">
    <source>
        <dbReference type="ARBA" id="ARBA00022741"/>
    </source>
</evidence>
<dbReference type="InterPro" id="IPR002197">
    <property type="entry name" value="HTH_Fis"/>
</dbReference>